<proteinExistence type="predicted"/>
<dbReference type="PANTHER" id="PTHR28583:SF1">
    <property type="entry name" value="ACID CERAMIDASE"/>
    <property type="match status" value="1"/>
</dbReference>
<sequence>MSTQLQDHQLSSTDSAQQQQQQLPSRSTSDVSVASSPSPHSNSIQPPTFKATPLYTIDLNTPPRQRWQPIVREYLNEMKPLKNYIDQMAHEQAGWFGKLGMKISGWASQQLLTTVSDSIVEELKGIAELTQPAFGLSYSDLLNLNLGYNFLAMCSSIAVKEFNRGESKSTLGSGEPKSTTSRALDGVYHLRNLDWDVAIAEPFRNLTIDVEFVRGSQLIYRATTWVGFNGFLTGMRYRQFSTTSSDNTNTTTSNGTTTCTATPFSISLNYRKNKDSNEIVGFVKNVLAGFMNYYPAEYLIRKLLEDADSLETALRWIDHYPMMAPCYLVLCGEENAYLLSKTRTSDLNRLQLKHEMHKMMEKVVQQQQQQTGAEQSQPSSSKSVASNVHQTQQAPPQRAFLVQTNIDHWETSVDKEWAGDDALLHNSLDRKCAAQAYLSQSIEDYSKLKLVENTSKEQLSSQIHNSKIMSQSAHFRNIPHDTSYFNFLMQCISNYPSCNQETVYQVICNPKNNFYFSRIIYNPPTDPSNNYLY</sequence>
<evidence type="ECO:0000313" key="4">
    <source>
        <dbReference type="EMBL" id="KAG2375056.1"/>
    </source>
</evidence>
<protein>
    <recommendedName>
        <fullName evidence="1">ceramidase</fullName>
        <ecNumber evidence="1">3.5.1.23</ecNumber>
    </recommendedName>
</protein>
<gene>
    <name evidence="4" type="ORF">C9374_010060</name>
</gene>
<dbReference type="EC" id="3.5.1.23" evidence="1"/>
<dbReference type="GeneID" id="68102514"/>
<accession>A0AA88GEH1</accession>
<feature type="domain" description="Acid ceramidase N-terminal" evidence="3">
    <location>
        <begin position="51"/>
        <end position="91"/>
    </location>
</feature>
<feature type="compositionally biased region" description="Low complexity" evidence="2">
    <location>
        <begin position="9"/>
        <end position="47"/>
    </location>
</feature>
<keyword evidence="5" id="KW-1185">Reference proteome</keyword>
<organism evidence="4 5">
    <name type="scientific">Naegleria lovaniensis</name>
    <name type="common">Amoeba</name>
    <dbReference type="NCBI Taxonomy" id="51637"/>
    <lineage>
        <taxon>Eukaryota</taxon>
        <taxon>Discoba</taxon>
        <taxon>Heterolobosea</taxon>
        <taxon>Tetramitia</taxon>
        <taxon>Eutetramitia</taxon>
        <taxon>Vahlkampfiidae</taxon>
        <taxon>Naegleria</taxon>
    </lineage>
</organism>
<dbReference type="PANTHER" id="PTHR28583">
    <property type="entry name" value="ACID AMIDASE"/>
    <property type="match status" value="1"/>
</dbReference>
<dbReference type="Gene3D" id="3.60.60.10">
    <property type="entry name" value="Penicillin V Acylase, Chain A"/>
    <property type="match status" value="1"/>
</dbReference>
<dbReference type="AlphaFoldDB" id="A0AA88GEH1"/>
<evidence type="ECO:0000256" key="2">
    <source>
        <dbReference type="SAM" id="MobiDB-lite"/>
    </source>
</evidence>
<feature type="region of interest" description="Disordered" evidence="2">
    <location>
        <begin position="1"/>
        <end position="49"/>
    </location>
</feature>
<evidence type="ECO:0000256" key="1">
    <source>
        <dbReference type="ARBA" id="ARBA00011891"/>
    </source>
</evidence>
<dbReference type="InterPro" id="IPR029130">
    <property type="entry name" value="Acid_ceramidase_N"/>
</dbReference>
<dbReference type="RefSeq" id="XP_044544230.1">
    <property type="nucleotide sequence ID" value="XM_044685563.1"/>
</dbReference>
<reference evidence="4 5" key="1">
    <citation type="journal article" date="2018" name="BMC Genomics">
        <title>The genome of Naegleria lovaniensis, the basis for a comparative approach to unravel pathogenicity factors of the human pathogenic amoeba N. fowleri.</title>
        <authorList>
            <person name="Liechti N."/>
            <person name="Schurch N."/>
            <person name="Bruggmann R."/>
            <person name="Wittwer M."/>
        </authorList>
    </citation>
    <scope>NUCLEOTIDE SEQUENCE [LARGE SCALE GENOMIC DNA]</scope>
    <source>
        <strain evidence="4 5">ATCC 30569</strain>
    </source>
</reference>
<evidence type="ECO:0000313" key="5">
    <source>
        <dbReference type="Proteomes" id="UP000816034"/>
    </source>
</evidence>
<dbReference type="Proteomes" id="UP000816034">
    <property type="component" value="Unassembled WGS sequence"/>
</dbReference>
<evidence type="ECO:0000259" key="3">
    <source>
        <dbReference type="Pfam" id="PF15508"/>
    </source>
</evidence>
<comment type="caution">
    <text evidence="4">The sequence shown here is derived from an EMBL/GenBank/DDBJ whole genome shotgun (WGS) entry which is preliminary data.</text>
</comment>
<feature type="compositionally biased region" description="Low complexity" evidence="2">
    <location>
        <begin position="365"/>
        <end position="386"/>
    </location>
</feature>
<dbReference type="Pfam" id="PF15508">
    <property type="entry name" value="NAAA-beta"/>
    <property type="match status" value="1"/>
</dbReference>
<dbReference type="GO" id="GO:0017040">
    <property type="term" value="F:N-acylsphingosine amidohydrolase activity"/>
    <property type="evidence" value="ECO:0007669"/>
    <property type="project" value="UniProtKB-EC"/>
</dbReference>
<dbReference type="EMBL" id="PYSW02000040">
    <property type="protein sequence ID" value="KAG2375056.1"/>
    <property type="molecule type" value="Genomic_DNA"/>
</dbReference>
<name>A0AA88GEH1_NAELO</name>
<feature type="region of interest" description="Disordered" evidence="2">
    <location>
        <begin position="361"/>
        <end position="396"/>
    </location>
</feature>